<sequence>MAASIRDVCRKNPDRGVDLILSVSTCIESQDPTIQALGFESLSHLCEADVIDFYSAWDVISNNVLDSSGNPQVARCACLLLRWGAVDAEAYPEAARNVLQILWDVGTSRHSGHGSLWAKARVSAYNALTHYEVVHIQKSIPDFKKRNMELLTSETDPEVLRAMEVFEVKIIRYEHITRRRFVKEKRVAVNKIEKLLDVFPQVIFASGNTTGASQLPGAALFCLSLTPKDMTKGQQKVEGLQDVHAKYENALVEIAASLQLSRNILIALLSLQSWKPFMQRWLRACVTFLDAKAPSTVLDKTSKAANGILKIIKRLAEESIPRSAENITLALGALCEVSEANLVEGDGEFSKVVKTMQAKAKLVQIGSIPPSELGKLKAYLLNTRSDGIWDVLVEVVAALQHVEGSIKKQWLVDAVEISCVTIYPSTALRFVGMLCGSCSKYMPLLVVDQHTVLSDLPVTLSSLLSDSSWGLVAESVVSYLWASTERIYDWAMRIARSDDSPILQPIDKSENVSAFFLLQMMHRTCVSLKDYLPPEKQFKLANLVVP</sequence>
<protein>
    <recommendedName>
        <fullName evidence="1">DUF3730 domain-containing protein</fullName>
    </recommendedName>
</protein>
<dbReference type="InterPro" id="IPR022542">
    <property type="entry name" value="FOCAD/RST1_DUF3730"/>
</dbReference>
<dbReference type="AlphaFoldDB" id="A0A4S4F1M1"/>
<keyword evidence="3" id="KW-1185">Reference proteome</keyword>
<gene>
    <name evidence="2" type="ORF">TEA_022741</name>
</gene>
<dbReference type="Pfam" id="PF12530">
    <property type="entry name" value="DUF3730"/>
    <property type="match status" value="1"/>
</dbReference>
<evidence type="ECO:0000259" key="1">
    <source>
        <dbReference type="Pfam" id="PF12530"/>
    </source>
</evidence>
<dbReference type="Proteomes" id="UP000306102">
    <property type="component" value="Unassembled WGS sequence"/>
</dbReference>
<dbReference type="PANTHER" id="PTHR16212:SF4">
    <property type="entry name" value="FOCADHESIN"/>
    <property type="match status" value="1"/>
</dbReference>
<reference evidence="2 3" key="1">
    <citation type="journal article" date="2018" name="Proc. Natl. Acad. Sci. U.S.A.">
        <title>Draft genome sequence of Camellia sinensis var. sinensis provides insights into the evolution of the tea genome and tea quality.</title>
        <authorList>
            <person name="Wei C."/>
            <person name="Yang H."/>
            <person name="Wang S."/>
            <person name="Zhao J."/>
            <person name="Liu C."/>
            <person name="Gao L."/>
            <person name="Xia E."/>
            <person name="Lu Y."/>
            <person name="Tai Y."/>
            <person name="She G."/>
            <person name="Sun J."/>
            <person name="Cao H."/>
            <person name="Tong W."/>
            <person name="Gao Q."/>
            <person name="Li Y."/>
            <person name="Deng W."/>
            <person name="Jiang X."/>
            <person name="Wang W."/>
            <person name="Chen Q."/>
            <person name="Zhang S."/>
            <person name="Li H."/>
            <person name="Wu J."/>
            <person name="Wang P."/>
            <person name="Li P."/>
            <person name="Shi C."/>
            <person name="Zheng F."/>
            <person name="Jian J."/>
            <person name="Huang B."/>
            <person name="Shan D."/>
            <person name="Shi M."/>
            <person name="Fang C."/>
            <person name="Yue Y."/>
            <person name="Li F."/>
            <person name="Li D."/>
            <person name="Wei S."/>
            <person name="Han B."/>
            <person name="Jiang C."/>
            <person name="Yin Y."/>
            <person name="Xia T."/>
            <person name="Zhang Z."/>
            <person name="Bennetzen J.L."/>
            <person name="Zhao S."/>
            <person name="Wan X."/>
        </authorList>
    </citation>
    <scope>NUCLEOTIDE SEQUENCE [LARGE SCALE GENOMIC DNA]</scope>
    <source>
        <strain evidence="3">cv. Shuchazao</strain>
        <tissue evidence="2">Leaf</tissue>
    </source>
</reference>
<evidence type="ECO:0000313" key="2">
    <source>
        <dbReference type="EMBL" id="THG22746.1"/>
    </source>
</evidence>
<comment type="caution">
    <text evidence="2">The sequence shown here is derived from an EMBL/GenBank/DDBJ whole genome shotgun (WGS) entry which is preliminary data.</text>
</comment>
<evidence type="ECO:0000313" key="3">
    <source>
        <dbReference type="Proteomes" id="UP000306102"/>
    </source>
</evidence>
<dbReference type="PANTHER" id="PTHR16212">
    <property type="entry name" value="FOCADHESIN FAMILY MEMBER"/>
    <property type="match status" value="1"/>
</dbReference>
<name>A0A4S4F1M1_CAMSN</name>
<proteinExistence type="predicted"/>
<dbReference type="SUPFAM" id="SSF48371">
    <property type="entry name" value="ARM repeat"/>
    <property type="match status" value="1"/>
</dbReference>
<dbReference type="GO" id="GO:0060147">
    <property type="term" value="P:regulation of post-transcriptional gene silencing"/>
    <property type="evidence" value="ECO:0007669"/>
    <property type="project" value="InterPro"/>
</dbReference>
<dbReference type="InterPro" id="IPR016024">
    <property type="entry name" value="ARM-type_fold"/>
</dbReference>
<organism evidence="2 3">
    <name type="scientific">Camellia sinensis var. sinensis</name>
    <name type="common">China tea</name>
    <dbReference type="NCBI Taxonomy" id="542762"/>
    <lineage>
        <taxon>Eukaryota</taxon>
        <taxon>Viridiplantae</taxon>
        <taxon>Streptophyta</taxon>
        <taxon>Embryophyta</taxon>
        <taxon>Tracheophyta</taxon>
        <taxon>Spermatophyta</taxon>
        <taxon>Magnoliopsida</taxon>
        <taxon>eudicotyledons</taxon>
        <taxon>Gunneridae</taxon>
        <taxon>Pentapetalae</taxon>
        <taxon>asterids</taxon>
        <taxon>Ericales</taxon>
        <taxon>Theaceae</taxon>
        <taxon>Camellia</taxon>
    </lineage>
</organism>
<accession>A0A4S4F1M1</accession>
<feature type="domain" description="DUF3730" evidence="1">
    <location>
        <begin position="1"/>
        <end position="128"/>
    </location>
</feature>
<dbReference type="InterPro" id="IPR045163">
    <property type="entry name" value="Focadhesin/RST1"/>
</dbReference>
<dbReference type="EMBL" id="SDRB02000726">
    <property type="protein sequence ID" value="THG22746.1"/>
    <property type="molecule type" value="Genomic_DNA"/>
</dbReference>